<dbReference type="SUPFAM" id="SSF49785">
    <property type="entry name" value="Galactose-binding domain-like"/>
    <property type="match status" value="1"/>
</dbReference>
<sequence>MRRPVLLTLLAVAATALGAALAVTVPALADAASVTNPGFETGTLSGWNCDPTDSVVTGHARSGSYALAGAADGGSTAQCTQTVPVLANTSYTLTAQVNGSYVYLGITGGASTWTPGTSGGYSALSVAFTSGSATSVIIYLHGWYGQGTYYADDVALAGPAGNPSPSASPSPSPTASPSPTPTTPPGNGSFPNPIYLMPLENNPQNISTAISASGAKNYNLAFILDSGGCTPAWGGDPAHPVAGDTTVTGVVSAIRSAGGDVAVSFGGYNGTELGATCGGSGALAAAYQKVIDKYSLTRIDLDYEGDDLDANMAVRFGAIRVLQQNNPNLKVSLTIPATTVGFPDSGKDELRQAATAGARLDLVNLMAFDYGLTNASDQVTSVQLVAEAAKNQIKAVYGIDDATAWARLGLQLMNGHTDQPSELFTVDTFRSLLAYAQAKHVGWFSYWSLNRDRACDPGVPHNWADGTCSSVDQQPYDFSKVIAQYRG</sequence>
<dbReference type="InterPro" id="IPR052750">
    <property type="entry name" value="GH18_Chitinase"/>
</dbReference>
<dbReference type="Pfam" id="PF02018">
    <property type="entry name" value="CBM_4_9"/>
    <property type="match status" value="1"/>
</dbReference>
<dbReference type="InterPro" id="IPR017853">
    <property type="entry name" value="GH"/>
</dbReference>
<evidence type="ECO:0000259" key="4">
    <source>
        <dbReference type="PROSITE" id="PS51910"/>
    </source>
</evidence>
<proteinExistence type="predicted"/>
<keyword evidence="6" id="KW-1185">Reference proteome</keyword>
<evidence type="ECO:0000256" key="1">
    <source>
        <dbReference type="ARBA" id="ARBA00022801"/>
    </source>
</evidence>
<dbReference type="AlphaFoldDB" id="A0A8J7GML4"/>
<dbReference type="PROSITE" id="PS51910">
    <property type="entry name" value="GH18_2"/>
    <property type="match status" value="1"/>
</dbReference>
<dbReference type="Gene3D" id="2.60.120.260">
    <property type="entry name" value="Galactose-binding domain-like"/>
    <property type="match status" value="1"/>
</dbReference>
<dbReference type="EMBL" id="JADOUF010000001">
    <property type="protein sequence ID" value="MBG6134398.1"/>
    <property type="molecule type" value="Genomic_DNA"/>
</dbReference>
<name>A0A8J7GML4_9ACTN</name>
<protein>
    <recommendedName>
        <fullName evidence="4">GH18 domain-containing protein</fullName>
    </recommendedName>
</protein>
<feature type="signal peptide" evidence="3">
    <location>
        <begin position="1"/>
        <end position="29"/>
    </location>
</feature>
<keyword evidence="3" id="KW-0732">Signal</keyword>
<keyword evidence="1" id="KW-0378">Hydrolase</keyword>
<evidence type="ECO:0000256" key="3">
    <source>
        <dbReference type="SAM" id="SignalP"/>
    </source>
</evidence>
<dbReference type="RefSeq" id="WP_197001643.1">
    <property type="nucleotide sequence ID" value="NZ_BONS01000028.1"/>
</dbReference>
<feature type="chain" id="PRO_5039719812" description="GH18 domain-containing protein" evidence="3">
    <location>
        <begin position="30"/>
        <end position="487"/>
    </location>
</feature>
<evidence type="ECO:0000256" key="2">
    <source>
        <dbReference type="SAM" id="MobiDB-lite"/>
    </source>
</evidence>
<dbReference type="Gene3D" id="3.20.20.80">
    <property type="entry name" value="Glycosidases"/>
    <property type="match status" value="1"/>
</dbReference>
<feature type="domain" description="GH18" evidence="4">
    <location>
        <begin position="190"/>
        <end position="487"/>
    </location>
</feature>
<dbReference type="InterPro" id="IPR008979">
    <property type="entry name" value="Galactose-bd-like_sf"/>
</dbReference>
<evidence type="ECO:0000313" key="6">
    <source>
        <dbReference type="Proteomes" id="UP000622552"/>
    </source>
</evidence>
<feature type="compositionally biased region" description="Pro residues" evidence="2">
    <location>
        <begin position="166"/>
        <end position="184"/>
    </location>
</feature>
<gene>
    <name evidence="5" type="ORF">IW245_000592</name>
</gene>
<dbReference type="InterPro" id="IPR001223">
    <property type="entry name" value="Glyco_hydro18_cat"/>
</dbReference>
<dbReference type="GO" id="GO:0005975">
    <property type="term" value="P:carbohydrate metabolic process"/>
    <property type="evidence" value="ECO:0007669"/>
    <property type="project" value="InterPro"/>
</dbReference>
<feature type="region of interest" description="Disordered" evidence="2">
    <location>
        <begin position="161"/>
        <end position="194"/>
    </location>
</feature>
<dbReference type="SUPFAM" id="SSF51445">
    <property type="entry name" value="(Trans)glycosidases"/>
    <property type="match status" value="1"/>
</dbReference>
<dbReference type="PANTHER" id="PTHR42976:SF1">
    <property type="entry name" value="GH18 DOMAIN-CONTAINING PROTEIN-RELATED"/>
    <property type="match status" value="1"/>
</dbReference>
<comment type="caution">
    <text evidence="5">The sequence shown here is derived from an EMBL/GenBank/DDBJ whole genome shotgun (WGS) entry which is preliminary data.</text>
</comment>
<organism evidence="5 6">
    <name type="scientific">Longispora fulva</name>
    <dbReference type="NCBI Taxonomy" id="619741"/>
    <lineage>
        <taxon>Bacteria</taxon>
        <taxon>Bacillati</taxon>
        <taxon>Actinomycetota</taxon>
        <taxon>Actinomycetes</taxon>
        <taxon>Micromonosporales</taxon>
        <taxon>Micromonosporaceae</taxon>
        <taxon>Longispora</taxon>
    </lineage>
</organism>
<evidence type="ECO:0000313" key="5">
    <source>
        <dbReference type="EMBL" id="MBG6134398.1"/>
    </source>
</evidence>
<reference evidence="5" key="1">
    <citation type="submission" date="2020-11" db="EMBL/GenBank/DDBJ databases">
        <title>Sequencing the genomes of 1000 actinobacteria strains.</title>
        <authorList>
            <person name="Klenk H.-P."/>
        </authorList>
    </citation>
    <scope>NUCLEOTIDE SEQUENCE</scope>
    <source>
        <strain evidence="5">DSM 45356</strain>
    </source>
</reference>
<dbReference type="CDD" id="cd06543">
    <property type="entry name" value="GH18_PF-ChiA-like"/>
    <property type="match status" value="1"/>
</dbReference>
<accession>A0A8J7GML4</accession>
<dbReference type="PANTHER" id="PTHR42976">
    <property type="entry name" value="BIFUNCTIONAL CHITINASE/LYSOZYME-RELATED"/>
    <property type="match status" value="1"/>
</dbReference>
<dbReference type="GO" id="GO:0016798">
    <property type="term" value="F:hydrolase activity, acting on glycosyl bonds"/>
    <property type="evidence" value="ECO:0007669"/>
    <property type="project" value="InterPro"/>
</dbReference>
<dbReference type="InterPro" id="IPR003305">
    <property type="entry name" value="CenC_carb-bd"/>
</dbReference>
<dbReference type="Proteomes" id="UP000622552">
    <property type="component" value="Unassembled WGS sequence"/>
</dbReference>